<dbReference type="InterPro" id="IPR031107">
    <property type="entry name" value="Small_HSP"/>
</dbReference>
<proteinExistence type="inferred from homology"/>
<dbReference type="Proteomes" id="UP000784128">
    <property type="component" value="Unassembled WGS sequence"/>
</dbReference>
<gene>
    <name evidence="5" type="ORF">KJB30_10240</name>
</gene>
<name>A0ABS5U917_9BACT</name>
<protein>
    <submittedName>
        <fullName evidence="5">Hsp20/alpha crystallin family protein</fullName>
    </submittedName>
</protein>
<dbReference type="PANTHER" id="PTHR11527">
    <property type="entry name" value="HEAT-SHOCK PROTEIN 20 FAMILY MEMBER"/>
    <property type="match status" value="1"/>
</dbReference>
<dbReference type="EMBL" id="JAHDYS010000008">
    <property type="protein sequence ID" value="MBT1072164.1"/>
    <property type="molecule type" value="Genomic_DNA"/>
</dbReference>
<comment type="caution">
    <text evidence="5">The sequence shown here is derived from an EMBL/GenBank/DDBJ whole genome shotgun (WGS) entry which is preliminary data.</text>
</comment>
<reference evidence="5 6" key="1">
    <citation type="submission" date="2021-05" db="EMBL/GenBank/DDBJ databases">
        <title>The draft genome of Geobacter chapellei DSM 13688.</title>
        <authorList>
            <person name="Xu Z."/>
            <person name="Masuda Y."/>
            <person name="Itoh H."/>
            <person name="Senoo K."/>
        </authorList>
    </citation>
    <scope>NUCLEOTIDE SEQUENCE [LARGE SCALE GENOMIC DNA]</scope>
    <source>
        <strain evidence="5 6">DSM 13688</strain>
    </source>
</reference>
<feature type="domain" description="SHSP" evidence="4">
    <location>
        <begin position="77"/>
        <end position="188"/>
    </location>
</feature>
<keyword evidence="6" id="KW-1185">Reference proteome</keyword>
<dbReference type="Pfam" id="PF00011">
    <property type="entry name" value="HSP20"/>
    <property type="match status" value="1"/>
</dbReference>
<feature type="compositionally biased region" description="Basic and acidic residues" evidence="3">
    <location>
        <begin position="1"/>
        <end position="21"/>
    </location>
</feature>
<dbReference type="CDD" id="cd06464">
    <property type="entry name" value="ACD_sHsps-like"/>
    <property type="match status" value="1"/>
</dbReference>
<evidence type="ECO:0000313" key="5">
    <source>
        <dbReference type="EMBL" id="MBT1072164.1"/>
    </source>
</evidence>
<comment type="similarity">
    <text evidence="1 2">Belongs to the small heat shock protein (HSP20) family.</text>
</comment>
<evidence type="ECO:0000313" key="6">
    <source>
        <dbReference type="Proteomes" id="UP000784128"/>
    </source>
</evidence>
<dbReference type="InterPro" id="IPR008978">
    <property type="entry name" value="HSP20-like_chaperone"/>
</dbReference>
<dbReference type="Gene3D" id="2.60.40.790">
    <property type="match status" value="1"/>
</dbReference>
<dbReference type="InterPro" id="IPR002068">
    <property type="entry name" value="A-crystallin/Hsp20_dom"/>
</dbReference>
<accession>A0ABS5U917</accession>
<organism evidence="5 6">
    <name type="scientific">Pelotalea chapellei</name>
    <dbReference type="NCBI Taxonomy" id="44671"/>
    <lineage>
        <taxon>Bacteria</taxon>
        <taxon>Pseudomonadati</taxon>
        <taxon>Thermodesulfobacteriota</taxon>
        <taxon>Desulfuromonadia</taxon>
        <taxon>Geobacterales</taxon>
        <taxon>Geobacteraceae</taxon>
        <taxon>Pelotalea</taxon>
    </lineage>
</organism>
<evidence type="ECO:0000256" key="3">
    <source>
        <dbReference type="SAM" id="MobiDB-lite"/>
    </source>
</evidence>
<evidence type="ECO:0000259" key="4">
    <source>
        <dbReference type="PROSITE" id="PS01031"/>
    </source>
</evidence>
<sequence length="188" mass="21638">MRKHNETALREHEPREEREVTVSRTPGASLETIPTMTRIEREMLTTLHEMERWFEDTLHRPFFGFHRLPLTTFRGEQKSTDFVPALDMFEEGNELIIRAELAGVKREDIKLELSGNRLVLSGEKTGGETVERKGYYRVEQCYGSFSRSIELPEGVNLEDVKASHKDGVLEIRIPKIAETGNIRNVPIS</sequence>
<dbReference type="RefSeq" id="WP_214298756.1">
    <property type="nucleotide sequence ID" value="NZ_JAHDYS010000008.1"/>
</dbReference>
<evidence type="ECO:0000256" key="2">
    <source>
        <dbReference type="RuleBase" id="RU003616"/>
    </source>
</evidence>
<dbReference type="PROSITE" id="PS01031">
    <property type="entry name" value="SHSP"/>
    <property type="match status" value="1"/>
</dbReference>
<dbReference type="SUPFAM" id="SSF49764">
    <property type="entry name" value="HSP20-like chaperones"/>
    <property type="match status" value="1"/>
</dbReference>
<evidence type="ECO:0000256" key="1">
    <source>
        <dbReference type="PROSITE-ProRule" id="PRU00285"/>
    </source>
</evidence>
<feature type="region of interest" description="Disordered" evidence="3">
    <location>
        <begin position="1"/>
        <end position="22"/>
    </location>
</feature>